<proteinExistence type="predicted"/>
<gene>
    <name evidence="2" type="ORF">O181_056969</name>
</gene>
<dbReference type="Pfam" id="PF07727">
    <property type="entry name" value="RVT_2"/>
    <property type="match status" value="1"/>
</dbReference>
<evidence type="ECO:0000259" key="1">
    <source>
        <dbReference type="Pfam" id="PF07727"/>
    </source>
</evidence>
<keyword evidence="3" id="KW-1185">Reference proteome</keyword>
<sequence length="209" mass="24122">MNHSASVIFPRFQTACSYKGSLGHVLNTMSLGQVPTELYFEREEKAINSLPLAKDISVLENLRQALVGPHQHHWEQACLDDLDQMKRRGVWQAIDRTPTMKTIRHRWVFDTKLGEYGNINKFKARLVARGNRQHPGVDCMEKYALTASLMSLRLLLGTACLQRWKVFSFNVSRAYLYSLVEETVLMEPPTNFIRSPKERSYTFKKPFTA</sequence>
<dbReference type="InterPro" id="IPR013103">
    <property type="entry name" value="RVT_2"/>
</dbReference>
<dbReference type="Proteomes" id="UP000765509">
    <property type="component" value="Unassembled WGS sequence"/>
</dbReference>
<feature type="domain" description="Reverse transcriptase Ty1/copia-type" evidence="1">
    <location>
        <begin position="90"/>
        <end position="201"/>
    </location>
</feature>
<evidence type="ECO:0000313" key="2">
    <source>
        <dbReference type="EMBL" id="MBW0517254.1"/>
    </source>
</evidence>
<dbReference type="OrthoDB" id="3054497at2759"/>
<comment type="caution">
    <text evidence="2">The sequence shown here is derived from an EMBL/GenBank/DDBJ whole genome shotgun (WGS) entry which is preliminary data.</text>
</comment>
<name>A0A9Q3HW77_9BASI</name>
<reference evidence="2" key="1">
    <citation type="submission" date="2021-03" db="EMBL/GenBank/DDBJ databases">
        <title>Draft genome sequence of rust myrtle Austropuccinia psidii MF-1, a brazilian biotype.</title>
        <authorList>
            <person name="Quecine M.C."/>
            <person name="Pachon D.M.R."/>
            <person name="Bonatelli M.L."/>
            <person name="Correr F.H."/>
            <person name="Franceschini L.M."/>
            <person name="Leite T.F."/>
            <person name="Margarido G.R.A."/>
            <person name="Almeida C.A."/>
            <person name="Ferrarezi J.A."/>
            <person name="Labate C.A."/>
        </authorList>
    </citation>
    <scope>NUCLEOTIDE SEQUENCE</scope>
    <source>
        <strain evidence="2">MF-1</strain>
    </source>
</reference>
<organism evidence="2 3">
    <name type="scientific">Austropuccinia psidii MF-1</name>
    <dbReference type="NCBI Taxonomy" id="1389203"/>
    <lineage>
        <taxon>Eukaryota</taxon>
        <taxon>Fungi</taxon>
        <taxon>Dikarya</taxon>
        <taxon>Basidiomycota</taxon>
        <taxon>Pucciniomycotina</taxon>
        <taxon>Pucciniomycetes</taxon>
        <taxon>Pucciniales</taxon>
        <taxon>Sphaerophragmiaceae</taxon>
        <taxon>Austropuccinia</taxon>
    </lineage>
</organism>
<dbReference type="AlphaFoldDB" id="A0A9Q3HW77"/>
<accession>A0A9Q3HW77</accession>
<protein>
    <recommendedName>
        <fullName evidence="1">Reverse transcriptase Ty1/copia-type domain-containing protein</fullName>
    </recommendedName>
</protein>
<dbReference type="EMBL" id="AVOT02025802">
    <property type="protein sequence ID" value="MBW0517254.1"/>
    <property type="molecule type" value="Genomic_DNA"/>
</dbReference>
<evidence type="ECO:0000313" key="3">
    <source>
        <dbReference type="Proteomes" id="UP000765509"/>
    </source>
</evidence>